<evidence type="ECO:0000256" key="3">
    <source>
        <dbReference type="SAM" id="SignalP"/>
    </source>
</evidence>
<keyword evidence="7" id="KW-1185">Reference proteome</keyword>
<evidence type="ECO:0000256" key="1">
    <source>
        <dbReference type="ARBA" id="ARBA00022723"/>
    </source>
</evidence>
<dbReference type="GO" id="GO:0016491">
    <property type="term" value="F:oxidoreductase activity"/>
    <property type="evidence" value="ECO:0007669"/>
    <property type="project" value="UniProtKB-KW"/>
</dbReference>
<keyword evidence="1" id="KW-0479">Metal-binding</keyword>
<gene>
    <name evidence="6" type="ORF">B5807_09174</name>
</gene>
<dbReference type="PANTHER" id="PTHR11474">
    <property type="entry name" value="TYROSINASE FAMILY MEMBER"/>
    <property type="match status" value="1"/>
</dbReference>
<dbReference type="InParanoid" id="A0A1Y2LLX2"/>
<dbReference type="Proteomes" id="UP000193240">
    <property type="component" value="Unassembled WGS sequence"/>
</dbReference>
<dbReference type="InterPro" id="IPR002227">
    <property type="entry name" value="Tyrosinase_Cu-bd"/>
</dbReference>
<dbReference type="SUPFAM" id="SSF48056">
    <property type="entry name" value="Di-copper centre-containing domain"/>
    <property type="match status" value="1"/>
</dbReference>
<proteinExistence type="predicted"/>
<dbReference type="OMA" id="GGPFCYT"/>
<feature type="domain" description="Tyrosinase copper-binding" evidence="5">
    <location>
        <begin position="346"/>
        <end position="357"/>
    </location>
</feature>
<dbReference type="InterPro" id="IPR008922">
    <property type="entry name" value="Di-copper_centre_dom_sf"/>
</dbReference>
<dbReference type="EMBL" id="KZ107855">
    <property type="protein sequence ID" value="OSS44973.1"/>
    <property type="molecule type" value="Genomic_DNA"/>
</dbReference>
<dbReference type="InterPro" id="IPR050316">
    <property type="entry name" value="Tyrosinase/Hemocyanin"/>
</dbReference>
<organism evidence="6 7">
    <name type="scientific">Epicoccum nigrum</name>
    <name type="common">Soil fungus</name>
    <name type="synonym">Epicoccum purpurascens</name>
    <dbReference type="NCBI Taxonomy" id="105696"/>
    <lineage>
        <taxon>Eukaryota</taxon>
        <taxon>Fungi</taxon>
        <taxon>Dikarya</taxon>
        <taxon>Ascomycota</taxon>
        <taxon>Pezizomycotina</taxon>
        <taxon>Dothideomycetes</taxon>
        <taxon>Pleosporomycetidae</taxon>
        <taxon>Pleosporales</taxon>
        <taxon>Pleosporineae</taxon>
        <taxon>Didymellaceae</taxon>
        <taxon>Epicoccum</taxon>
    </lineage>
</organism>
<keyword evidence="3" id="KW-0732">Signal</keyword>
<dbReference type="PANTHER" id="PTHR11474:SF125">
    <property type="entry name" value="N-ACETYL-6-HYDROXYTRYPTOPHAN OXIDASE IVOB-RELATED"/>
    <property type="match status" value="1"/>
</dbReference>
<dbReference type="PROSITE" id="PS00498">
    <property type="entry name" value="TYROSINASE_2"/>
    <property type="match status" value="1"/>
</dbReference>
<evidence type="ECO:0000259" key="5">
    <source>
        <dbReference type="PROSITE" id="PS00498"/>
    </source>
</evidence>
<protein>
    <recommendedName>
        <fullName evidence="4 5">Tyrosinase copper-binding domain-containing protein</fullName>
    </recommendedName>
</protein>
<evidence type="ECO:0000313" key="7">
    <source>
        <dbReference type="Proteomes" id="UP000193240"/>
    </source>
</evidence>
<accession>A0A1Y2LLX2</accession>
<dbReference type="PRINTS" id="PR00092">
    <property type="entry name" value="TYROSINASE"/>
</dbReference>
<keyword evidence="2" id="KW-0560">Oxidoreductase</keyword>
<feature type="chain" id="PRO_5013186524" description="Tyrosinase copper-binding domain-containing protein" evidence="3">
    <location>
        <begin position="19"/>
        <end position="423"/>
    </location>
</feature>
<evidence type="ECO:0000259" key="4">
    <source>
        <dbReference type="PROSITE" id="PS00497"/>
    </source>
</evidence>
<dbReference type="GO" id="GO:0046872">
    <property type="term" value="F:metal ion binding"/>
    <property type="evidence" value="ECO:0007669"/>
    <property type="project" value="UniProtKB-KW"/>
</dbReference>
<reference evidence="6 7" key="1">
    <citation type="journal article" date="2017" name="Genome Announc.">
        <title>Genome sequence of the saprophytic ascomycete Epicoccum nigrum ICMP 19927 strain isolated from New Zealand.</title>
        <authorList>
            <person name="Fokin M."/>
            <person name="Fleetwood D."/>
            <person name="Weir B.S."/>
            <person name="Villas-Boas S.G."/>
        </authorList>
    </citation>
    <scope>NUCLEOTIDE SEQUENCE [LARGE SCALE GENOMIC DNA]</scope>
    <source>
        <strain evidence="6 7">ICMP 19927</strain>
    </source>
</reference>
<dbReference type="PROSITE" id="PS00497">
    <property type="entry name" value="TYROSINASE_1"/>
    <property type="match status" value="1"/>
</dbReference>
<sequence>MRTTTVLAAILPVALSSATPVTSEISPALALDKRQDVALQSLGGKILQADVYAGVAGLNQQIYQATQQSSQWKTCNPLNIIVRREWSAFSTAEKKDYISAVKCLAKLPPKFPKSLCPGCQNRYDDFVATHIRQTFSIHNTGNFLPWHRYFTYAYEKTLRDECGYKGYQPYYNWPKWSDDPAKSPLLDGSETSLGGNGVLGCTNQTTYGIPTNASPLINIPHGSGGGCVASGPMKDWPVNLGPVFTDLTCTPNNPIFDYTDPTTAGQVGLGYNPRCLKRDISKWTSSQWSNDEMVVKLLDSKDMKTFWYDMQGGENTFSNNFMGVHTAGHFTVGADPGSDFLTSPGDPYFYAHHAQIDRVWWTWQNLNPAERTKAIYGTTVLADPTAPNTTLSDSMTLEYAFAGNITVGDAMSTMGGPFCYTYI</sequence>
<evidence type="ECO:0000313" key="6">
    <source>
        <dbReference type="EMBL" id="OSS44973.1"/>
    </source>
</evidence>
<evidence type="ECO:0000256" key="2">
    <source>
        <dbReference type="ARBA" id="ARBA00023002"/>
    </source>
</evidence>
<dbReference type="AlphaFoldDB" id="A0A1Y2LLX2"/>
<dbReference type="Pfam" id="PF00264">
    <property type="entry name" value="Tyrosinase"/>
    <property type="match status" value="1"/>
</dbReference>
<feature type="domain" description="Tyrosinase copper-binding" evidence="4">
    <location>
        <begin position="138"/>
        <end position="155"/>
    </location>
</feature>
<dbReference type="STRING" id="105696.A0A1Y2LLX2"/>
<name>A0A1Y2LLX2_EPING</name>
<feature type="signal peptide" evidence="3">
    <location>
        <begin position="1"/>
        <end position="18"/>
    </location>
</feature>
<dbReference type="Gene3D" id="1.10.1280.10">
    <property type="entry name" value="Di-copper center containing domain from catechol oxidase"/>
    <property type="match status" value="1"/>
</dbReference>